<sequence length="178" mass="17994">MATKPKDEQAGKPDAETPASSPSAGQTSAQSEFQRYKERLDASGLTGGQMMMVPVGLPRGMPGIPAWALPPSVAAIPAPSGWPAAAQEASGATQTLFGALGTTLKLGIDVVNAALFSSARALEGVSGMALGYRPAEYGGCGCCEQSCCECDCCQDCGCAPCCCEPCCSPCQPSVGNCC</sequence>
<comment type="caution">
    <text evidence="2">The sequence shown here is derived from an EMBL/GenBank/DDBJ whole genome shotgun (WGS) entry which is preliminary data.</text>
</comment>
<protein>
    <submittedName>
        <fullName evidence="2">Uncharacterized protein</fullName>
    </submittedName>
</protein>
<accession>A0A5B0GM69</accession>
<reference evidence="2 3" key="1">
    <citation type="submission" date="2019-08" db="EMBL/GenBank/DDBJ databases">
        <title>Paraburkholderia sp. DCY113.</title>
        <authorList>
            <person name="Kang J."/>
        </authorList>
    </citation>
    <scope>NUCLEOTIDE SEQUENCE [LARGE SCALE GENOMIC DNA]</scope>
    <source>
        <strain evidence="2 3">DCY113</strain>
    </source>
</reference>
<feature type="compositionally biased region" description="Polar residues" evidence="1">
    <location>
        <begin position="18"/>
        <end position="33"/>
    </location>
</feature>
<dbReference type="EMBL" id="VTUZ01000032">
    <property type="protein sequence ID" value="KAA1003831.1"/>
    <property type="molecule type" value="Genomic_DNA"/>
</dbReference>
<gene>
    <name evidence="2" type="ORF">FVF58_34680</name>
</gene>
<proteinExistence type="predicted"/>
<dbReference type="Proteomes" id="UP000325273">
    <property type="component" value="Unassembled WGS sequence"/>
</dbReference>
<dbReference type="AlphaFoldDB" id="A0A5B0GM69"/>
<organism evidence="2 3">
    <name type="scientific">Paraburkholderia panacisoli</name>
    <dbReference type="NCBI Taxonomy" id="2603818"/>
    <lineage>
        <taxon>Bacteria</taxon>
        <taxon>Pseudomonadati</taxon>
        <taxon>Pseudomonadota</taxon>
        <taxon>Betaproteobacteria</taxon>
        <taxon>Burkholderiales</taxon>
        <taxon>Burkholderiaceae</taxon>
        <taxon>Paraburkholderia</taxon>
    </lineage>
</organism>
<evidence type="ECO:0000313" key="2">
    <source>
        <dbReference type="EMBL" id="KAA1003831.1"/>
    </source>
</evidence>
<dbReference type="RefSeq" id="WP_149674235.1">
    <property type="nucleotide sequence ID" value="NZ_VTUZ01000032.1"/>
</dbReference>
<evidence type="ECO:0000256" key="1">
    <source>
        <dbReference type="SAM" id="MobiDB-lite"/>
    </source>
</evidence>
<feature type="compositionally biased region" description="Basic and acidic residues" evidence="1">
    <location>
        <begin position="1"/>
        <end position="15"/>
    </location>
</feature>
<feature type="region of interest" description="Disordered" evidence="1">
    <location>
        <begin position="1"/>
        <end position="36"/>
    </location>
</feature>
<keyword evidence="3" id="KW-1185">Reference proteome</keyword>
<name>A0A5B0GM69_9BURK</name>
<evidence type="ECO:0000313" key="3">
    <source>
        <dbReference type="Proteomes" id="UP000325273"/>
    </source>
</evidence>